<dbReference type="InterPro" id="IPR011098">
    <property type="entry name" value="G5_dom"/>
</dbReference>
<dbReference type="PROSITE" id="PS51109">
    <property type="entry name" value="G5"/>
    <property type="match status" value="1"/>
</dbReference>
<sequence>MDRRNGWYRWITGFGLRVLRRLRRLGRRLAPILQKFAGLFGFLYRKTLGDWVESYRKNRAAFRKYRNQRGKQAAQRAAVLRKTLVCSVFNMIMPVLAIVVLLGTIAYWNQMAYGLSLECEGENIGVLEDEAVFEEASDLLYHKVSYDAVSQTALPATPVFQIQPAIHRTYLDAGAVCDTLLENSDKIVKASGLYLNGSLLGAVTDSAALSAYLQELLDTEKTAYNGEDACFLESVELVEGLFATDHVKSFAEIKQLLTGSVQEKTEYRAKKGDTVESVAQKQALPVLFLSEDNGGISGKLKAGTVLNICKRQQLLHVLVVHSETYEQEIPYDTVTTEDDTLYSDETIVTSAGEPGREERTDRVSCECGKETERENIKRTVLTKPVAEQVTVGTQIRPTGEEPGVASGVFSWPAPTLWTVTSEYGARWGTVHRGLDISGSGATGQPIVASDAGVVSWVAFDDYGYGYHVEVDHGNGFVTRYAHASDIVVTQGQKVAKGELLAYVGNTGDSQGAHLHFEIIDNGTQMDPRLYLE</sequence>
<dbReference type="Gene3D" id="2.20.230.10">
    <property type="entry name" value="Resuscitation-promoting factor rpfb"/>
    <property type="match status" value="1"/>
</dbReference>
<dbReference type="AlphaFoldDB" id="A0A926HRY7"/>
<dbReference type="Pfam" id="PF01476">
    <property type="entry name" value="LysM"/>
    <property type="match status" value="1"/>
</dbReference>
<dbReference type="RefSeq" id="WP_249319366.1">
    <property type="nucleotide sequence ID" value="NZ_JACRSN010000008.1"/>
</dbReference>
<dbReference type="SUPFAM" id="SSF51261">
    <property type="entry name" value="Duplicated hybrid motif"/>
    <property type="match status" value="1"/>
</dbReference>
<accession>A0A926HRY7</accession>
<dbReference type="InterPro" id="IPR011055">
    <property type="entry name" value="Dup_hybrid_motif"/>
</dbReference>
<dbReference type="InterPro" id="IPR050570">
    <property type="entry name" value="Cell_wall_metabolism_enzyme"/>
</dbReference>
<keyword evidence="2" id="KW-0812">Transmembrane</keyword>
<dbReference type="PANTHER" id="PTHR21666:SF270">
    <property type="entry name" value="MUREIN HYDROLASE ACTIVATOR ENVC"/>
    <property type="match status" value="1"/>
</dbReference>
<feature type="transmembrane region" description="Helical" evidence="2">
    <location>
        <begin position="84"/>
        <end position="108"/>
    </location>
</feature>
<dbReference type="Proteomes" id="UP000651482">
    <property type="component" value="Unassembled WGS sequence"/>
</dbReference>
<keyword evidence="2" id="KW-1133">Transmembrane helix</keyword>
<dbReference type="Pfam" id="PF01551">
    <property type="entry name" value="Peptidase_M23"/>
    <property type="match status" value="1"/>
</dbReference>
<dbReference type="InterPro" id="IPR018392">
    <property type="entry name" value="LysM"/>
</dbReference>
<keyword evidence="6" id="KW-1185">Reference proteome</keyword>
<dbReference type="Gene3D" id="2.70.70.10">
    <property type="entry name" value="Glucose Permease (Domain IIA)"/>
    <property type="match status" value="1"/>
</dbReference>
<dbReference type="PROSITE" id="PS51782">
    <property type="entry name" value="LYSM"/>
    <property type="match status" value="1"/>
</dbReference>
<evidence type="ECO:0000256" key="1">
    <source>
        <dbReference type="ARBA" id="ARBA00022729"/>
    </source>
</evidence>
<keyword evidence="1" id="KW-0732">Signal</keyword>
<protein>
    <submittedName>
        <fullName evidence="5">M23 family metallopeptidase</fullName>
    </submittedName>
</protein>
<reference evidence="5" key="1">
    <citation type="submission" date="2020-08" db="EMBL/GenBank/DDBJ databases">
        <title>Genome public.</title>
        <authorList>
            <person name="Liu C."/>
            <person name="Sun Q."/>
        </authorList>
    </citation>
    <scope>NUCLEOTIDE SEQUENCE</scope>
    <source>
        <strain evidence="5">NSJ-40</strain>
    </source>
</reference>
<name>A0A926HRY7_9FIRM</name>
<dbReference type="Pfam" id="PF07501">
    <property type="entry name" value="G5"/>
    <property type="match status" value="1"/>
</dbReference>
<comment type="caution">
    <text evidence="5">The sequence shown here is derived from an EMBL/GenBank/DDBJ whole genome shotgun (WGS) entry which is preliminary data.</text>
</comment>
<dbReference type="PANTHER" id="PTHR21666">
    <property type="entry name" value="PEPTIDASE-RELATED"/>
    <property type="match status" value="1"/>
</dbReference>
<feature type="domain" description="G5" evidence="3">
    <location>
        <begin position="315"/>
        <end position="395"/>
    </location>
</feature>
<organism evidence="5 6">
    <name type="scientific">Yeguia hominis</name>
    <dbReference type="NCBI Taxonomy" id="2763662"/>
    <lineage>
        <taxon>Bacteria</taxon>
        <taxon>Bacillati</taxon>
        <taxon>Bacillota</taxon>
        <taxon>Clostridia</taxon>
        <taxon>Eubacteriales</taxon>
        <taxon>Yeguiaceae</taxon>
        <taxon>Yeguia</taxon>
    </lineage>
</organism>
<dbReference type="GO" id="GO:0004222">
    <property type="term" value="F:metalloendopeptidase activity"/>
    <property type="evidence" value="ECO:0007669"/>
    <property type="project" value="TreeGrafter"/>
</dbReference>
<dbReference type="EMBL" id="JACRSN010000008">
    <property type="protein sequence ID" value="MBC8533733.1"/>
    <property type="molecule type" value="Genomic_DNA"/>
</dbReference>
<dbReference type="CDD" id="cd12797">
    <property type="entry name" value="M23_peptidase"/>
    <property type="match status" value="1"/>
</dbReference>
<proteinExistence type="predicted"/>
<evidence type="ECO:0000259" key="4">
    <source>
        <dbReference type="PROSITE" id="PS51782"/>
    </source>
</evidence>
<dbReference type="SMART" id="SM01208">
    <property type="entry name" value="G5"/>
    <property type="match status" value="1"/>
</dbReference>
<evidence type="ECO:0000313" key="5">
    <source>
        <dbReference type="EMBL" id="MBC8533733.1"/>
    </source>
</evidence>
<evidence type="ECO:0000313" key="6">
    <source>
        <dbReference type="Proteomes" id="UP000651482"/>
    </source>
</evidence>
<keyword evidence="2" id="KW-0472">Membrane</keyword>
<evidence type="ECO:0000256" key="2">
    <source>
        <dbReference type="SAM" id="Phobius"/>
    </source>
</evidence>
<dbReference type="InterPro" id="IPR016047">
    <property type="entry name" value="M23ase_b-sheet_dom"/>
</dbReference>
<feature type="domain" description="LysM" evidence="4">
    <location>
        <begin position="265"/>
        <end position="308"/>
    </location>
</feature>
<gene>
    <name evidence="5" type="ORF">IAG03_06890</name>
</gene>
<evidence type="ECO:0000259" key="3">
    <source>
        <dbReference type="PROSITE" id="PS51109"/>
    </source>
</evidence>